<proteinExistence type="predicted"/>
<evidence type="ECO:0000313" key="2">
    <source>
        <dbReference type="Proteomes" id="UP000521868"/>
    </source>
</evidence>
<accession>A0A7X6I883</accession>
<dbReference type="PANTHER" id="PTHR35175">
    <property type="entry name" value="DUF1289 DOMAIN-CONTAINING PROTEIN"/>
    <property type="match status" value="1"/>
</dbReference>
<evidence type="ECO:0000313" key="1">
    <source>
        <dbReference type="EMBL" id="NKE68110.1"/>
    </source>
</evidence>
<dbReference type="PANTHER" id="PTHR35175:SF2">
    <property type="entry name" value="DUF1289 DOMAIN-CONTAINING PROTEIN"/>
    <property type="match status" value="1"/>
</dbReference>
<dbReference type="Proteomes" id="UP000521868">
    <property type="component" value="Unassembled WGS sequence"/>
</dbReference>
<dbReference type="Pfam" id="PF06945">
    <property type="entry name" value="DUF1289"/>
    <property type="match status" value="1"/>
</dbReference>
<keyword evidence="2" id="KW-1185">Reference proteome</keyword>
<sequence length="75" mass="8000">MAAGELARLARVVVANAAGDVPSPCVSVCRMDAGSGLCVGCCRTIQEIAGWSQMDDAARRDVWRKIVQRAEEPQP</sequence>
<dbReference type="InterPro" id="IPR010710">
    <property type="entry name" value="DUF1289"/>
</dbReference>
<dbReference type="AlphaFoldDB" id="A0A7X6I883"/>
<organism evidence="1 2">
    <name type="scientific">Ramlibacter lithotrophicus</name>
    <dbReference type="NCBI Taxonomy" id="2606681"/>
    <lineage>
        <taxon>Bacteria</taxon>
        <taxon>Pseudomonadati</taxon>
        <taxon>Pseudomonadota</taxon>
        <taxon>Betaproteobacteria</taxon>
        <taxon>Burkholderiales</taxon>
        <taxon>Comamonadaceae</taxon>
        <taxon>Ramlibacter</taxon>
    </lineage>
</organism>
<dbReference type="EMBL" id="VTOX01000009">
    <property type="protein sequence ID" value="NKE68110.1"/>
    <property type="molecule type" value="Genomic_DNA"/>
</dbReference>
<gene>
    <name evidence="1" type="ORF">RAMLITH_19990</name>
</gene>
<reference evidence="1 2" key="1">
    <citation type="journal article" date="2020" name="Nature">
        <title>Bacterial chemolithoautotrophy via manganese oxidation.</title>
        <authorList>
            <person name="Yu H."/>
            <person name="Leadbetter J.R."/>
        </authorList>
    </citation>
    <scope>NUCLEOTIDE SEQUENCE [LARGE SCALE GENOMIC DNA]</scope>
    <source>
        <strain evidence="1 2">RBP-1</strain>
    </source>
</reference>
<dbReference type="RefSeq" id="WP_168109242.1">
    <property type="nucleotide sequence ID" value="NZ_VTOX01000009.1"/>
</dbReference>
<name>A0A7X6I883_9BURK</name>
<protein>
    <submittedName>
        <fullName evidence="1">DUF1289 domain-containing protein</fullName>
    </submittedName>
</protein>
<comment type="caution">
    <text evidence="1">The sequence shown here is derived from an EMBL/GenBank/DDBJ whole genome shotgun (WGS) entry which is preliminary data.</text>
</comment>